<accession>A0ABR8Y6Q5</accession>
<comment type="caution">
    <text evidence="2">The sequence shown here is derived from an EMBL/GenBank/DDBJ whole genome shotgun (WGS) entry which is preliminary data.</text>
</comment>
<evidence type="ECO:0000313" key="2">
    <source>
        <dbReference type="EMBL" id="MBD8039891.1"/>
    </source>
</evidence>
<dbReference type="NCBIfam" id="TIGR01200">
    <property type="entry name" value="GLPGLI"/>
    <property type="match status" value="1"/>
</dbReference>
<dbReference type="Proteomes" id="UP000620874">
    <property type="component" value="Unassembled WGS sequence"/>
</dbReference>
<sequence length="272" mass="32434">MKTFIFILIFFFGCYVQASAQKEKAIEPAIMECQYDHTAVRDTLDRSHVMKDRMILRIGKNVSQFYSWYTLQGDSMWTDPRGRKIAAERIFEALRTQNHENIIGERTDGYIYHSYPQKGITTTYTSQGGEDMRTPVTFLYFSEETPRQEWKIQDSVKQVLRYTCQLATAQFRGRLWYAWFTPDIPIDNGPWKLSGLPGLIVEAYDSQNYYYYTLTGIQTKKLQPVTFYNYWEKVFEKTTRLDYLKKAHKSQIKYADKFRYTNYDFLELDYHQ</sequence>
<proteinExistence type="predicted"/>
<gene>
    <name evidence="2" type="ORF">H9625_05405</name>
</gene>
<evidence type="ECO:0000256" key="1">
    <source>
        <dbReference type="SAM" id="SignalP"/>
    </source>
</evidence>
<protein>
    <submittedName>
        <fullName evidence="2">GLPGLI family protein</fullName>
    </submittedName>
</protein>
<dbReference type="Pfam" id="PF09697">
    <property type="entry name" value="Porph_ging"/>
    <property type="match status" value="1"/>
</dbReference>
<organism evidence="2 3">
    <name type="scientific">Phocaeicola intestinalis</name>
    <dbReference type="NCBI Taxonomy" id="2762212"/>
    <lineage>
        <taxon>Bacteria</taxon>
        <taxon>Pseudomonadati</taxon>
        <taxon>Bacteroidota</taxon>
        <taxon>Bacteroidia</taxon>
        <taxon>Bacteroidales</taxon>
        <taxon>Bacteroidaceae</taxon>
        <taxon>Phocaeicola</taxon>
    </lineage>
</organism>
<keyword evidence="1" id="KW-0732">Signal</keyword>
<name>A0ABR8Y6Q5_9BACT</name>
<evidence type="ECO:0000313" key="3">
    <source>
        <dbReference type="Proteomes" id="UP000620874"/>
    </source>
</evidence>
<reference evidence="2 3" key="1">
    <citation type="submission" date="2020-08" db="EMBL/GenBank/DDBJ databases">
        <title>A Genomic Blueprint of the Chicken Gut Microbiome.</title>
        <authorList>
            <person name="Gilroy R."/>
            <person name="Ravi A."/>
            <person name="Getino M."/>
            <person name="Pursley I."/>
            <person name="Horton D.L."/>
            <person name="Alikhan N.-F."/>
            <person name="Baker D."/>
            <person name="Gharbi K."/>
            <person name="Hall N."/>
            <person name="Watson M."/>
            <person name="Adriaenssens E.M."/>
            <person name="Foster-Nyarko E."/>
            <person name="Jarju S."/>
            <person name="Secka A."/>
            <person name="Antonio M."/>
            <person name="Oren A."/>
            <person name="Chaudhuri R."/>
            <person name="La Ragione R.M."/>
            <person name="Hildebrand F."/>
            <person name="Pallen M.J."/>
        </authorList>
    </citation>
    <scope>NUCLEOTIDE SEQUENCE [LARGE SCALE GENOMIC DNA]</scope>
    <source>
        <strain evidence="2 3">Sa1CVN1</strain>
    </source>
</reference>
<feature type="signal peptide" evidence="1">
    <location>
        <begin position="1"/>
        <end position="20"/>
    </location>
</feature>
<feature type="chain" id="PRO_5047524982" evidence="1">
    <location>
        <begin position="21"/>
        <end position="272"/>
    </location>
</feature>
<dbReference type="EMBL" id="JACSPP010000011">
    <property type="protein sequence ID" value="MBD8039891.1"/>
    <property type="molecule type" value="Genomic_DNA"/>
</dbReference>
<dbReference type="InterPro" id="IPR005901">
    <property type="entry name" value="GLPGLI"/>
</dbReference>
<keyword evidence="3" id="KW-1185">Reference proteome</keyword>
<dbReference type="RefSeq" id="WP_191763322.1">
    <property type="nucleotide sequence ID" value="NZ_JACSPP010000011.1"/>
</dbReference>